<evidence type="ECO:0000256" key="2">
    <source>
        <dbReference type="ARBA" id="ARBA00022679"/>
    </source>
</evidence>
<keyword evidence="2" id="KW-0808">Transferase</keyword>
<gene>
    <name evidence="4" type="ORF">Q31b_33270</name>
</gene>
<dbReference type="PANTHER" id="PTHR36449">
    <property type="entry name" value="ACETYLTRANSFERASE-RELATED"/>
    <property type="match status" value="1"/>
</dbReference>
<dbReference type="Gene3D" id="3.40.630.30">
    <property type="match status" value="1"/>
</dbReference>
<organism evidence="4 5">
    <name type="scientific">Novipirellula aureliae</name>
    <dbReference type="NCBI Taxonomy" id="2527966"/>
    <lineage>
        <taxon>Bacteria</taxon>
        <taxon>Pseudomonadati</taxon>
        <taxon>Planctomycetota</taxon>
        <taxon>Planctomycetia</taxon>
        <taxon>Pirellulales</taxon>
        <taxon>Pirellulaceae</taxon>
        <taxon>Novipirellula</taxon>
    </lineage>
</organism>
<protein>
    <recommendedName>
        <fullName evidence="6">Acetyltransferase (GNAT) family protein</fullName>
    </recommendedName>
</protein>
<dbReference type="AlphaFoldDB" id="A0A5C6DX98"/>
<dbReference type="EMBL" id="SJPY01000005">
    <property type="protein sequence ID" value="TWU40011.1"/>
    <property type="molecule type" value="Genomic_DNA"/>
</dbReference>
<dbReference type="InterPro" id="IPR016181">
    <property type="entry name" value="Acyl_CoA_acyltransferase"/>
</dbReference>
<comment type="caution">
    <text evidence="4">The sequence shown here is derived from an EMBL/GenBank/DDBJ whole genome shotgun (WGS) entry which is preliminary data.</text>
</comment>
<dbReference type="RefSeq" id="WP_146600652.1">
    <property type="nucleotide sequence ID" value="NZ_SJPY01000005.1"/>
</dbReference>
<evidence type="ECO:0000256" key="3">
    <source>
        <dbReference type="ARBA" id="ARBA00023315"/>
    </source>
</evidence>
<name>A0A5C6DX98_9BACT</name>
<keyword evidence="3" id="KW-0012">Acyltransferase</keyword>
<dbReference type="OrthoDB" id="9799147at2"/>
<accession>A0A5C6DX98</accession>
<evidence type="ECO:0000313" key="4">
    <source>
        <dbReference type="EMBL" id="TWU40011.1"/>
    </source>
</evidence>
<dbReference type="SUPFAM" id="SSF55729">
    <property type="entry name" value="Acyl-CoA N-acyltransferases (Nat)"/>
    <property type="match status" value="1"/>
</dbReference>
<dbReference type="GO" id="GO:0016746">
    <property type="term" value="F:acyltransferase activity"/>
    <property type="evidence" value="ECO:0007669"/>
    <property type="project" value="UniProtKB-KW"/>
</dbReference>
<keyword evidence="5" id="KW-1185">Reference proteome</keyword>
<dbReference type="Proteomes" id="UP000315471">
    <property type="component" value="Unassembled WGS sequence"/>
</dbReference>
<keyword evidence="1" id="KW-1277">Toxin-antitoxin system</keyword>
<reference evidence="4 5" key="1">
    <citation type="submission" date="2019-02" db="EMBL/GenBank/DDBJ databases">
        <title>Deep-cultivation of Planctomycetes and their phenomic and genomic characterization uncovers novel biology.</title>
        <authorList>
            <person name="Wiegand S."/>
            <person name="Jogler M."/>
            <person name="Boedeker C."/>
            <person name="Pinto D."/>
            <person name="Vollmers J."/>
            <person name="Rivas-Marin E."/>
            <person name="Kohn T."/>
            <person name="Peeters S.H."/>
            <person name="Heuer A."/>
            <person name="Rast P."/>
            <person name="Oberbeckmann S."/>
            <person name="Bunk B."/>
            <person name="Jeske O."/>
            <person name="Meyerdierks A."/>
            <person name="Storesund J.E."/>
            <person name="Kallscheuer N."/>
            <person name="Luecker S."/>
            <person name="Lage O.M."/>
            <person name="Pohl T."/>
            <person name="Merkel B.J."/>
            <person name="Hornburger P."/>
            <person name="Mueller R.-W."/>
            <person name="Bruemmer F."/>
            <person name="Labrenz M."/>
            <person name="Spormann A.M."/>
            <person name="Op Den Camp H."/>
            <person name="Overmann J."/>
            <person name="Amann R."/>
            <person name="Jetten M.S.M."/>
            <person name="Mascher T."/>
            <person name="Medema M.H."/>
            <person name="Devos D.P."/>
            <person name="Kaster A.-K."/>
            <person name="Ovreas L."/>
            <person name="Rohde M."/>
            <person name="Galperin M.Y."/>
            <person name="Jogler C."/>
        </authorList>
    </citation>
    <scope>NUCLEOTIDE SEQUENCE [LARGE SCALE GENOMIC DNA]</scope>
    <source>
        <strain evidence="4 5">Q31b</strain>
    </source>
</reference>
<evidence type="ECO:0008006" key="6">
    <source>
        <dbReference type="Google" id="ProtNLM"/>
    </source>
</evidence>
<evidence type="ECO:0000256" key="1">
    <source>
        <dbReference type="ARBA" id="ARBA00022649"/>
    </source>
</evidence>
<dbReference type="PANTHER" id="PTHR36449:SF1">
    <property type="entry name" value="ACETYLTRANSFERASE"/>
    <property type="match status" value="1"/>
</dbReference>
<proteinExistence type="predicted"/>
<sequence>MTEYVCEALSRKHDRKQFDCGVEELNSYLARSASQDVKRKVAAVFVLCPQNDSGRIAGFYTLCSTSIELMGLPKDVQKRLPRYPQVPGVLIGRLARDIDFPGLGTLLLADALSRCVEASKQIAASVIVVDAKDDAARQFHEKFGFQILPRLPSRLFFSMATAEKL</sequence>
<evidence type="ECO:0000313" key="5">
    <source>
        <dbReference type="Proteomes" id="UP000315471"/>
    </source>
</evidence>